<evidence type="ECO:0000313" key="1">
    <source>
        <dbReference type="EMBL" id="TYG85679.1"/>
    </source>
</evidence>
<keyword evidence="2" id="KW-1185">Reference proteome</keyword>
<reference evidence="1 2" key="1">
    <citation type="submission" date="2019-06" db="EMBL/GenBank/DDBJ databases">
        <title>WGS assembly of Gossypium darwinii.</title>
        <authorList>
            <person name="Chen Z.J."/>
            <person name="Sreedasyam A."/>
            <person name="Ando A."/>
            <person name="Song Q."/>
            <person name="De L."/>
            <person name="Hulse-Kemp A."/>
            <person name="Ding M."/>
            <person name="Ye W."/>
            <person name="Kirkbride R."/>
            <person name="Jenkins J."/>
            <person name="Plott C."/>
            <person name="Lovell J."/>
            <person name="Lin Y.-M."/>
            <person name="Vaughn R."/>
            <person name="Liu B."/>
            <person name="Li W."/>
            <person name="Simpson S."/>
            <person name="Scheffler B."/>
            <person name="Saski C."/>
            <person name="Grover C."/>
            <person name="Hu G."/>
            <person name="Conover J."/>
            <person name="Carlson J."/>
            <person name="Shu S."/>
            <person name="Boston L."/>
            <person name="Williams M."/>
            <person name="Peterson D."/>
            <person name="Mcgee K."/>
            <person name="Jones D."/>
            <person name="Wendel J."/>
            <person name="Stelly D."/>
            <person name="Grimwood J."/>
            <person name="Schmutz J."/>
        </authorList>
    </citation>
    <scope>NUCLEOTIDE SEQUENCE [LARGE SCALE GENOMIC DNA]</scope>
    <source>
        <strain evidence="1">1808015.09</strain>
    </source>
</reference>
<protein>
    <submittedName>
        <fullName evidence="1">Uncharacterized protein</fullName>
    </submittedName>
</protein>
<dbReference type="AlphaFoldDB" id="A0A5D2DX68"/>
<dbReference type="EMBL" id="CM017700">
    <property type="protein sequence ID" value="TYG85679.1"/>
    <property type="molecule type" value="Genomic_DNA"/>
</dbReference>
<organism evidence="1 2">
    <name type="scientific">Gossypium darwinii</name>
    <name type="common">Darwin's cotton</name>
    <name type="synonym">Gossypium barbadense var. darwinii</name>
    <dbReference type="NCBI Taxonomy" id="34276"/>
    <lineage>
        <taxon>Eukaryota</taxon>
        <taxon>Viridiplantae</taxon>
        <taxon>Streptophyta</taxon>
        <taxon>Embryophyta</taxon>
        <taxon>Tracheophyta</taxon>
        <taxon>Spermatophyta</taxon>
        <taxon>Magnoliopsida</taxon>
        <taxon>eudicotyledons</taxon>
        <taxon>Gunneridae</taxon>
        <taxon>Pentapetalae</taxon>
        <taxon>rosids</taxon>
        <taxon>malvids</taxon>
        <taxon>Malvales</taxon>
        <taxon>Malvaceae</taxon>
        <taxon>Malvoideae</taxon>
        <taxon>Gossypium</taxon>
    </lineage>
</organism>
<proteinExistence type="predicted"/>
<accession>A0A5D2DX68</accession>
<evidence type="ECO:0000313" key="2">
    <source>
        <dbReference type="Proteomes" id="UP000323506"/>
    </source>
</evidence>
<gene>
    <name evidence="1" type="ORF">ES288_A13G074400v1</name>
</gene>
<dbReference type="Proteomes" id="UP000323506">
    <property type="component" value="Chromosome A13"/>
</dbReference>
<name>A0A5D2DX68_GOSDA</name>
<sequence>MVYTYARRTQWCNFICSYHQLRRERPSLHLWAIHSASPLWFGLSMIQFIRHHGITVTARFRPYRM</sequence>